<evidence type="ECO:0000256" key="1">
    <source>
        <dbReference type="SAM" id="MobiDB-lite"/>
    </source>
</evidence>
<proteinExistence type="predicted"/>
<dbReference type="EMBL" id="MN739580">
    <property type="protein sequence ID" value="QHT14236.1"/>
    <property type="molecule type" value="Genomic_DNA"/>
</dbReference>
<feature type="region of interest" description="Disordered" evidence="1">
    <location>
        <begin position="396"/>
        <end position="420"/>
    </location>
</feature>
<name>A0A6C0DB62_9ZZZZ</name>
<dbReference type="AlphaFoldDB" id="A0A6C0DB62"/>
<feature type="region of interest" description="Disordered" evidence="1">
    <location>
        <begin position="448"/>
        <end position="510"/>
    </location>
</feature>
<organism evidence="2">
    <name type="scientific">viral metagenome</name>
    <dbReference type="NCBI Taxonomy" id="1070528"/>
    <lineage>
        <taxon>unclassified sequences</taxon>
        <taxon>metagenomes</taxon>
        <taxon>organismal metagenomes</taxon>
    </lineage>
</organism>
<protein>
    <submittedName>
        <fullName evidence="2">Uncharacterized protein</fullName>
    </submittedName>
</protein>
<reference evidence="2" key="1">
    <citation type="journal article" date="2020" name="Nature">
        <title>Giant virus diversity and host interactions through global metagenomics.</title>
        <authorList>
            <person name="Schulz F."/>
            <person name="Roux S."/>
            <person name="Paez-Espino D."/>
            <person name="Jungbluth S."/>
            <person name="Walsh D.A."/>
            <person name="Denef V.J."/>
            <person name="McMahon K.D."/>
            <person name="Konstantinidis K.T."/>
            <person name="Eloe-Fadrosh E.A."/>
            <person name="Kyrpides N.C."/>
            <person name="Woyke T."/>
        </authorList>
    </citation>
    <scope>NUCLEOTIDE SEQUENCE</scope>
    <source>
        <strain evidence="2">GVMAG-M-3300023174-137</strain>
    </source>
</reference>
<sequence length="510" mass="57930">MATRRAHELAAFNIMEDDLKETIINLINIDKGTSENFVLFDFRVNIQRNRELFNQFKYFNKIILNPQGDSIPTFEIGGKHFPALTLKSYDNRPGTFRDFFIDNGMDRNSLLRISSASEAFNFWKYKGRNITNNTRRGGTLRGNYNNKFDNIALLCIIVPGNRAVYDLDRSKLDSLGDLDKAILTASDTGKKEAFAFRMLGYKYKMKNVAVEGPREPLQESRQLPPLVQERRPEINIERMLKETGGDMRYRNRMTINEGGNMAKKFAASKSVRDAILDAIQNDTADKKNALILLRNLTSFKDNAKYFEDGYIMEIKKMPIDNIYITGILLNLSLIKDNFFTYGPELDFSKFNGEDAEQFKGVVGPTWNNFMEKVEEQKSRPENLMTPAARFAGILQGARDSQRSRRKRLPQAQPQEAPLDLLGFNPFPLNRNSLQPSLSGYTPFGLNVPPLNKNSPNPSIDLLGFNASPPNRNSPKPSLPGYRPFGQGGSARGGARRQARNQTKKRKIELI</sequence>
<evidence type="ECO:0000313" key="2">
    <source>
        <dbReference type="EMBL" id="QHT14236.1"/>
    </source>
</evidence>
<feature type="compositionally biased region" description="Basic residues" evidence="1">
    <location>
        <begin position="493"/>
        <end position="510"/>
    </location>
</feature>
<accession>A0A6C0DB62</accession>